<organism evidence="1 2">
    <name type="scientific">Ilex paraguariensis</name>
    <name type="common">yerba mate</name>
    <dbReference type="NCBI Taxonomy" id="185542"/>
    <lineage>
        <taxon>Eukaryota</taxon>
        <taxon>Viridiplantae</taxon>
        <taxon>Streptophyta</taxon>
        <taxon>Embryophyta</taxon>
        <taxon>Tracheophyta</taxon>
        <taxon>Spermatophyta</taxon>
        <taxon>Magnoliopsida</taxon>
        <taxon>eudicotyledons</taxon>
        <taxon>Gunneridae</taxon>
        <taxon>Pentapetalae</taxon>
        <taxon>asterids</taxon>
        <taxon>campanulids</taxon>
        <taxon>Aquifoliales</taxon>
        <taxon>Aquifoliaceae</taxon>
        <taxon>Ilex</taxon>
    </lineage>
</organism>
<reference evidence="1 2" key="1">
    <citation type="submission" date="2024-02" db="EMBL/GenBank/DDBJ databases">
        <authorList>
            <person name="Vignale AGUSTIN F."/>
            <person name="Sosa J E."/>
            <person name="Modenutti C."/>
        </authorList>
    </citation>
    <scope>NUCLEOTIDE SEQUENCE [LARGE SCALE GENOMIC DNA]</scope>
</reference>
<proteinExistence type="predicted"/>
<sequence>MEVFQSVEEAEGGSDSLVSLDEHVKPDCCVSDSTFLIDRQYTTRKEGEGVVDDERGLVYASESAYQGYHSDADLSINLE</sequence>
<accession>A0ABC8U4C5</accession>
<feature type="non-terminal residue" evidence="1">
    <location>
        <position position="79"/>
    </location>
</feature>
<protein>
    <submittedName>
        <fullName evidence="1">Uncharacterized protein</fullName>
    </submittedName>
</protein>
<evidence type="ECO:0000313" key="2">
    <source>
        <dbReference type="Proteomes" id="UP001642360"/>
    </source>
</evidence>
<comment type="caution">
    <text evidence="1">The sequence shown here is derived from an EMBL/GenBank/DDBJ whole genome shotgun (WGS) entry which is preliminary data.</text>
</comment>
<dbReference type="EMBL" id="CAUOFW020006502">
    <property type="protein sequence ID" value="CAK9174933.1"/>
    <property type="molecule type" value="Genomic_DNA"/>
</dbReference>
<dbReference type="Proteomes" id="UP001642360">
    <property type="component" value="Unassembled WGS sequence"/>
</dbReference>
<evidence type="ECO:0000313" key="1">
    <source>
        <dbReference type="EMBL" id="CAK9174933.1"/>
    </source>
</evidence>
<name>A0ABC8U4C5_9AQUA</name>
<dbReference type="AlphaFoldDB" id="A0ABC8U4C5"/>
<gene>
    <name evidence="1" type="ORF">ILEXP_LOCUS44719</name>
</gene>
<keyword evidence="2" id="KW-1185">Reference proteome</keyword>